<evidence type="ECO:0000259" key="4">
    <source>
        <dbReference type="SMART" id="SM00862"/>
    </source>
</evidence>
<dbReference type="InterPro" id="IPR011990">
    <property type="entry name" value="TPR-like_helical_dom_sf"/>
</dbReference>
<dbReference type="SUPFAM" id="SSF48452">
    <property type="entry name" value="TPR-like"/>
    <property type="match status" value="1"/>
</dbReference>
<evidence type="ECO:0000256" key="3">
    <source>
        <dbReference type="PROSITE-ProRule" id="PRU00339"/>
    </source>
</evidence>
<proteinExistence type="inferred from homology"/>
<dbReference type="PROSITE" id="PS50005">
    <property type="entry name" value="TPR"/>
    <property type="match status" value="1"/>
</dbReference>
<dbReference type="GO" id="GO:0003677">
    <property type="term" value="F:DNA binding"/>
    <property type="evidence" value="ECO:0007669"/>
    <property type="project" value="UniProtKB-KW"/>
</dbReference>
<dbReference type="InterPro" id="IPR051677">
    <property type="entry name" value="AfsR-DnrI-RedD_regulator"/>
</dbReference>
<comment type="similarity">
    <text evidence="1">Belongs to the AfsR/DnrI/RedD regulatory family.</text>
</comment>
<dbReference type="Pfam" id="PF03704">
    <property type="entry name" value="BTAD"/>
    <property type="match status" value="1"/>
</dbReference>
<dbReference type="InterPro" id="IPR036388">
    <property type="entry name" value="WH-like_DNA-bd_sf"/>
</dbReference>
<feature type="domain" description="Bacterial transcriptional activator" evidence="5">
    <location>
        <begin position="92"/>
        <end position="237"/>
    </location>
</feature>
<dbReference type="EMBL" id="LJCR01000126">
    <property type="protein sequence ID" value="KPV54041.1"/>
    <property type="molecule type" value="Genomic_DNA"/>
</dbReference>
<dbReference type="SMART" id="SM01043">
    <property type="entry name" value="BTAD"/>
    <property type="match status" value="1"/>
</dbReference>
<keyword evidence="7" id="KW-1185">Reference proteome</keyword>
<name>A0A0P9D843_9CHLR</name>
<evidence type="ECO:0008006" key="8">
    <source>
        <dbReference type="Google" id="ProtNLM"/>
    </source>
</evidence>
<dbReference type="Proteomes" id="UP000050509">
    <property type="component" value="Unassembled WGS sequence"/>
</dbReference>
<organism evidence="6 7">
    <name type="scientific">Kouleothrix aurantiaca</name>
    <dbReference type="NCBI Taxonomy" id="186479"/>
    <lineage>
        <taxon>Bacteria</taxon>
        <taxon>Bacillati</taxon>
        <taxon>Chloroflexota</taxon>
        <taxon>Chloroflexia</taxon>
        <taxon>Chloroflexales</taxon>
        <taxon>Roseiflexineae</taxon>
        <taxon>Roseiflexaceae</taxon>
        <taxon>Kouleothrix</taxon>
    </lineage>
</organism>
<dbReference type="InterPro" id="IPR016032">
    <property type="entry name" value="Sig_transdc_resp-reg_C-effctor"/>
</dbReference>
<keyword evidence="2" id="KW-0238">DNA-binding</keyword>
<protein>
    <recommendedName>
        <fullName evidence="8">Bacterial transcriptional activator domain-containing protein</fullName>
    </recommendedName>
</protein>
<dbReference type="GO" id="GO:0000160">
    <property type="term" value="P:phosphorelay signal transduction system"/>
    <property type="evidence" value="ECO:0007669"/>
    <property type="project" value="InterPro"/>
</dbReference>
<accession>A0A0P9D843</accession>
<feature type="domain" description="OmpR/PhoB-type" evidence="4">
    <location>
        <begin position="16"/>
        <end position="88"/>
    </location>
</feature>
<dbReference type="InterPro" id="IPR005158">
    <property type="entry name" value="BTAD"/>
</dbReference>
<evidence type="ECO:0000313" key="7">
    <source>
        <dbReference type="Proteomes" id="UP000050509"/>
    </source>
</evidence>
<dbReference type="InterPro" id="IPR001867">
    <property type="entry name" value="OmpR/PhoB-type_DNA-bd"/>
</dbReference>
<evidence type="ECO:0000313" key="6">
    <source>
        <dbReference type="EMBL" id="KPV54041.1"/>
    </source>
</evidence>
<gene>
    <name evidence="6" type="ORF">SE17_06140</name>
</gene>
<dbReference type="Gene3D" id="1.10.10.10">
    <property type="entry name" value="Winged helix-like DNA-binding domain superfamily/Winged helix DNA-binding domain"/>
    <property type="match status" value="1"/>
</dbReference>
<dbReference type="SMART" id="SM00862">
    <property type="entry name" value="Trans_reg_C"/>
    <property type="match status" value="1"/>
</dbReference>
<reference evidence="6 7" key="1">
    <citation type="submission" date="2015-09" db="EMBL/GenBank/DDBJ databases">
        <title>Draft genome sequence of Kouleothrix aurantiaca JCM 19913.</title>
        <authorList>
            <person name="Hemp J."/>
        </authorList>
    </citation>
    <scope>NUCLEOTIDE SEQUENCE [LARGE SCALE GENOMIC DNA]</scope>
    <source>
        <strain evidence="6 7">COM-B</strain>
    </source>
</reference>
<feature type="non-terminal residue" evidence="6">
    <location>
        <position position="276"/>
    </location>
</feature>
<evidence type="ECO:0000259" key="5">
    <source>
        <dbReference type="SMART" id="SM01043"/>
    </source>
</evidence>
<dbReference type="SUPFAM" id="SSF46894">
    <property type="entry name" value="C-terminal effector domain of the bipartite response regulators"/>
    <property type="match status" value="1"/>
</dbReference>
<dbReference type="Gene3D" id="1.25.40.10">
    <property type="entry name" value="Tetratricopeptide repeat domain"/>
    <property type="match status" value="1"/>
</dbReference>
<dbReference type="AlphaFoldDB" id="A0A0P9D843"/>
<comment type="caution">
    <text evidence="6">The sequence shown here is derived from an EMBL/GenBank/DDBJ whole genome shotgun (WGS) entry which is preliminary data.</text>
</comment>
<dbReference type="GO" id="GO:0006355">
    <property type="term" value="P:regulation of DNA-templated transcription"/>
    <property type="evidence" value="ECO:0007669"/>
    <property type="project" value="InterPro"/>
</dbReference>
<keyword evidence="3" id="KW-0802">TPR repeat</keyword>
<dbReference type="InterPro" id="IPR019734">
    <property type="entry name" value="TPR_rpt"/>
</dbReference>
<evidence type="ECO:0000256" key="2">
    <source>
        <dbReference type="ARBA" id="ARBA00023125"/>
    </source>
</evidence>
<dbReference type="PANTHER" id="PTHR35807">
    <property type="entry name" value="TRANSCRIPTIONAL REGULATOR REDD-RELATED"/>
    <property type="match status" value="1"/>
</dbReference>
<feature type="repeat" description="TPR" evidence="3">
    <location>
        <begin position="153"/>
        <end position="186"/>
    </location>
</feature>
<evidence type="ECO:0000256" key="1">
    <source>
        <dbReference type="ARBA" id="ARBA00005820"/>
    </source>
</evidence>
<sequence>MLAIQLLGPPQVTLNNHILSIPRRKSRALLFYLAANPSPVLRDQILALLWPDHDRAAAQQVLRTTVYGLRKQLGDALIATDDSLALAADTTVDLRRFEQQIVNTNGNAEATEPLAAAMALYRGEFLAGFSVPDAEEFEQWLLGLRERCVQLALRGYGLLAMRYEALRDFAAARDALARAIELNPLQEDLQRAAMRIDFFAGDRAGAIRRYEHLRRLLDDELGVPPLEETRALYDAIITDTMAPMAPSAPASAPAAIAPAQSLRPQPARLPLTGPTA</sequence>